<gene>
    <name evidence="1" type="ORF">LZC95_19455</name>
</gene>
<organism evidence="1 2">
    <name type="scientific">Pendulispora brunnea</name>
    <dbReference type="NCBI Taxonomy" id="2905690"/>
    <lineage>
        <taxon>Bacteria</taxon>
        <taxon>Pseudomonadati</taxon>
        <taxon>Myxococcota</taxon>
        <taxon>Myxococcia</taxon>
        <taxon>Myxococcales</taxon>
        <taxon>Sorangiineae</taxon>
        <taxon>Pendulisporaceae</taxon>
        <taxon>Pendulispora</taxon>
    </lineage>
</organism>
<reference evidence="1 2" key="1">
    <citation type="submission" date="2021-12" db="EMBL/GenBank/DDBJ databases">
        <title>Discovery of the Pendulisporaceae a myxobacterial family with distinct sporulation behavior and unique specialized metabolism.</title>
        <authorList>
            <person name="Garcia R."/>
            <person name="Popoff A."/>
            <person name="Bader C.D."/>
            <person name="Loehr J."/>
            <person name="Walesch S."/>
            <person name="Walt C."/>
            <person name="Boldt J."/>
            <person name="Bunk B."/>
            <person name="Haeckl F.J.F.P.J."/>
            <person name="Gunesch A.P."/>
            <person name="Birkelbach J."/>
            <person name="Nuebel U."/>
            <person name="Pietschmann T."/>
            <person name="Bach T."/>
            <person name="Mueller R."/>
        </authorList>
    </citation>
    <scope>NUCLEOTIDE SEQUENCE [LARGE SCALE GENOMIC DNA]</scope>
    <source>
        <strain evidence="1 2">MSr12523</strain>
    </source>
</reference>
<name>A0ABZ2KKB6_9BACT</name>
<proteinExistence type="predicted"/>
<protein>
    <submittedName>
        <fullName evidence="1">Uncharacterized protein</fullName>
    </submittedName>
</protein>
<evidence type="ECO:0000313" key="2">
    <source>
        <dbReference type="Proteomes" id="UP001379533"/>
    </source>
</evidence>
<accession>A0ABZ2KKB6</accession>
<evidence type="ECO:0000313" key="1">
    <source>
        <dbReference type="EMBL" id="WXA98984.1"/>
    </source>
</evidence>
<dbReference type="RefSeq" id="WP_394849614.1">
    <property type="nucleotide sequence ID" value="NZ_CP089982.1"/>
</dbReference>
<dbReference type="EMBL" id="CP089982">
    <property type="protein sequence ID" value="WXA98984.1"/>
    <property type="molecule type" value="Genomic_DNA"/>
</dbReference>
<sequence>MARRSETPKLADLTPENVGREMADLVEHFVGRLVFGLAPKLTVVRESDDASNVQWAGELLTHYAQRGLDATDWPDDGCAIDAIQEACSLLYSCAGKPGTFGVGDLLEDGDVEETPIGLVLVGAFARHKLAARKDVTPRELAVLVGMSAANVRLLARNGELKIEDGKIPHADAARWLEARGVPGFGRRGRNANDESQQRRTSMKEVTVKVALHELNDDAKWFVEAAGRQNFGGVNRVVEDVVEVFLRSAGDEEVGILLRSKITMAERARRYGLAGLGRHQSTGEIGLGGEPIPTEEYLKRLDKVWSYESDTQTMRWRVPAEIVGKVSREMITGPDALSQAALELRTFMEVGKFEFPTAA</sequence>
<dbReference type="Proteomes" id="UP001379533">
    <property type="component" value="Chromosome"/>
</dbReference>
<keyword evidence="2" id="KW-1185">Reference proteome</keyword>